<evidence type="ECO:0000313" key="12">
    <source>
        <dbReference type="EMBL" id="ERM99166.1"/>
    </source>
</evidence>
<dbReference type="PANTHER" id="PTHR13018:SF100">
    <property type="entry name" value="CSC1-LIKE PROTEIN ERD4"/>
    <property type="match status" value="1"/>
</dbReference>
<dbReference type="GO" id="GO:0005227">
    <property type="term" value="F:calcium-activated cation channel activity"/>
    <property type="evidence" value="ECO:0000318"/>
    <property type="project" value="GO_Central"/>
</dbReference>
<dbReference type="STRING" id="13333.W1NQI7"/>
<feature type="transmembrane region" description="Helical" evidence="8">
    <location>
        <begin position="368"/>
        <end position="391"/>
    </location>
</feature>
<dbReference type="Pfam" id="PF02714">
    <property type="entry name" value="RSN1_7TM"/>
    <property type="match status" value="1"/>
</dbReference>
<dbReference type="KEGG" id="atr:18427196"/>
<feature type="transmembrane region" description="Helical" evidence="8">
    <location>
        <begin position="503"/>
        <end position="521"/>
    </location>
</feature>
<dbReference type="GO" id="GO:0003729">
    <property type="term" value="F:mRNA binding"/>
    <property type="evidence" value="ECO:0007669"/>
    <property type="project" value="EnsemblPlants"/>
</dbReference>
<dbReference type="HOGENOM" id="CLU_002458_7_1_1"/>
<feature type="transmembrane region" description="Helical" evidence="8">
    <location>
        <begin position="145"/>
        <end position="164"/>
    </location>
</feature>
<feature type="transmembrane region" description="Helical" evidence="8">
    <location>
        <begin position="6"/>
        <end position="27"/>
    </location>
</feature>
<feature type="transmembrane region" description="Helical" evidence="8">
    <location>
        <begin position="614"/>
        <end position="634"/>
    </location>
</feature>
<sequence>MDFSSFITSLLTSFLIFVVLILIFTWLSRKPANDVIYYPNRILKGLDPMNGHRTRNPFSWIKEAISSSEENIIDMAGVDTAVYFVFLRTVLGILVISGILLLPILLPVAVTDINTTLTKETNSNGTFNNLDKLAIGNVQNKSPRLWAFLLATYWVSFITFFMLWKAYKHVLELRSSAQSRSDVARPEQFTVLVRDIPPVPHGQSRKEQVDAYFKRLHPETFHKSLVITDNKEVNKKFQKLEGYRKKLAHAEAVYAESKTASNPEGTRPSCKTGFLGLIGSKVDTINFCNENIKELVSELEREQNGTIKDKQQAAALIVFCSRPAATLASQTVHSPTVDSWTVMPAPEPRQLLWSNLPIPFYQRQIRQYIVYGIVFLTVCFYTIPVGFFSAFTTLENLSKYLPFLKAIVDLVEIKTVLEAFLPQLALLVFMALLPMFLMMLSKAEGIPSESHAVRAASGKYFYFTIFTVFIGFTLGGSLFDNLKNVGKHPDQIVTMLGDSVPKVAMYFITFVALKFFVGYGLELSRLVPLIIYHLKRKYLCKTEEELKEAWAPGSMGYATRVPNDMLIVTLSLCYSVISPLIIPFGVLYFGFGWLVLRNQALKVFVPSYESYGRMWPHMHTRIVAALFVFQLTMIGYFGTKAFVYTPLLIPLPFLSVIFAFVCQKRFYQSFAVNPLEVACQSLKEAPNLDSIAEAYVPPCLSSVKHDGTEPV</sequence>
<evidence type="ECO:0008006" key="14">
    <source>
        <dbReference type="Google" id="ProtNLM"/>
    </source>
</evidence>
<dbReference type="EMBL" id="KI395040">
    <property type="protein sequence ID" value="ERM99166.1"/>
    <property type="molecule type" value="Genomic_DNA"/>
</dbReference>
<dbReference type="OMA" id="CSCKKEN"/>
<organism evidence="12 13">
    <name type="scientific">Amborella trichopoda</name>
    <dbReference type="NCBI Taxonomy" id="13333"/>
    <lineage>
        <taxon>Eukaryota</taxon>
        <taxon>Viridiplantae</taxon>
        <taxon>Streptophyta</taxon>
        <taxon>Embryophyta</taxon>
        <taxon>Tracheophyta</taxon>
        <taxon>Spermatophyta</taxon>
        <taxon>Magnoliopsida</taxon>
        <taxon>Amborellales</taxon>
        <taxon>Amborellaceae</taxon>
        <taxon>Amborella</taxon>
    </lineage>
</organism>
<evidence type="ECO:0000313" key="13">
    <source>
        <dbReference type="Proteomes" id="UP000017836"/>
    </source>
</evidence>
<dbReference type="GO" id="GO:0008381">
    <property type="term" value="F:mechanosensitive monoatomic ion channel activity"/>
    <property type="evidence" value="ECO:0007669"/>
    <property type="project" value="EnsemblPlants"/>
</dbReference>
<feature type="domain" description="CSC1/OSCA1-like cytosolic" evidence="11">
    <location>
        <begin position="188"/>
        <end position="355"/>
    </location>
</feature>
<evidence type="ECO:0000256" key="8">
    <source>
        <dbReference type="SAM" id="Phobius"/>
    </source>
</evidence>
<dbReference type="Pfam" id="PF13967">
    <property type="entry name" value="RSN1_TM"/>
    <property type="match status" value="1"/>
</dbReference>
<dbReference type="GO" id="GO:0005886">
    <property type="term" value="C:plasma membrane"/>
    <property type="evidence" value="ECO:0000318"/>
    <property type="project" value="GO_Central"/>
</dbReference>
<evidence type="ECO:0000256" key="2">
    <source>
        <dbReference type="ARBA" id="ARBA00007779"/>
    </source>
</evidence>
<gene>
    <name evidence="12" type="ORF">AMTR_s00092p00051600</name>
</gene>
<feature type="transmembrane region" description="Helical" evidence="8">
    <location>
        <begin position="81"/>
        <end position="106"/>
    </location>
</feature>
<dbReference type="InterPro" id="IPR027815">
    <property type="entry name" value="CSC1/OSCA1-like_cyt"/>
</dbReference>
<comment type="similarity">
    <text evidence="2">Belongs to the CSC1 (TC 1.A.17) family.</text>
</comment>
<dbReference type="Pfam" id="PF14703">
    <property type="entry name" value="PHM7_cyt"/>
    <property type="match status" value="1"/>
</dbReference>
<accession>W1NQI7</accession>
<reference evidence="13" key="1">
    <citation type="journal article" date="2013" name="Science">
        <title>The Amborella genome and the evolution of flowering plants.</title>
        <authorList>
            <consortium name="Amborella Genome Project"/>
        </authorList>
    </citation>
    <scope>NUCLEOTIDE SEQUENCE [LARGE SCALE GENOMIC DNA]</scope>
</reference>
<feature type="transmembrane region" description="Helical" evidence="8">
    <location>
        <begin position="565"/>
        <end position="594"/>
    </location>
</feature>
<dbReference type="OrthoDB" id="1689567at2759"/>
<feature type="domain" description="CSC1/OSCA1-like 7TM region" evidence="9">
    <location>
        <begin position="366"/>
        <end position="637"/>
    </location>
</feature>
<evidence type="ECO:0000256" key="5">
    <source>
        <dbReference type="ARBA" id="ARBA00022989"/>
    </source>
</evidence>
<keyword evidence="7" id="KW-0407">Ion channel</keyword>
<keyword evidence="4 8" id="KW-0812">Transmembrane</keyword>
<feature type="transmembrane region" description="Helical" evidence="8">
    <location>
        <begin position="641"/>
        <end position="661"/>
    </location>
</feature>
<name>W1NQI7_AMBTC</name>
<keyword evidence="13" id="KW-1185">Reference proteome</keyword>
<evidence type="ECO:0000259" key="10">
    <source>
        <dbReference type="Pfam" id="PF13967"/>
    </source>
</evidence>
<feature type="transmembrane region" description="Helical" evidence="8">
    <location>
        <begin position="420"/>
        <end position="440"/>
    </location>
</feature>
<dbReference type="AlphaFoldDB" id="W1NQI7"/>
<keyword evidence="7" id="KW-0406">Ion transport</keyword>
<evidence type="ECO:0000256" key="6">
    <source>
        <dbReference type="ARBA" id="ARBA00023136"/>
    </source>
</evidence>
<dbReference type="InterPro" id="IPR003864">
    <property type="entry name" value="CSC1/OSCA1-like_7TM"/>
</dbReference>
<keyword evidence="5 8" id="KW-1133">Transmembrane helix</keyword>
<evidence type="ECO:0000256" key="4">
    <source>
        <dbReference type="ARBA" id="ARBA00022692"/>
    </source>
</evidence>
<dbReference type="PANTHER" id="PTHR13018">
    <property type="entry name" value="PROBABLE MEMBRANE PROTEIN DUF221-RELATED"/>
    <property type="match status" value="1"/>
</dbReference>
<evidence type="ECO:0000256" key="7">
    <source>
        <dbReference type="ARBA" id="ARBA00023303"/>
    </source>
</evidence>
<evidence type="ECO:0000256" key="3">
    <source>
        <dbReference type="ARBA" id="ARBA00022448"/>
    </source>
</evidence>
<keyword evidence="6 8" id="KW-0472">Membrane</keyword>
<dbReference type="eggNOG" id="KOG1134">
    <property type="taxonomic scope" value="Eukaryota"/>
</dbReference>
<keyword evidence="3" id="KW-0813">Transport</keyword>
<proteinExistence type="inferred from homology"/>
<evidence type="ECO:0000259" key="11">
    <source>
        <dbReference type="Pfam" id="PF14703"/>
    </source>
</evidence>
<evidence type="ECO:0000256" key="1">
    <source>
        <dbReference type="ARBA" id="ARBA00004141"/>
    </source>
</evidence>
<dbReference type="Gramene" id="ERM99166">
    <property type="protein sequence ID" value="ERM99166"/>
    <property type="gene ID" value="AMTR_s00092p00051600"/>
</dbReference>
<feature type="domain" description="CSC1/OSCA1-like N-terminal transmembrane" evidence="10">
    <location>
        <begin position="5"/>
        <end position="165"/>
    </location>
</feature>
<comment type="subcellular location">
    <subcellularLocation>
        <location evidence="1">Membrane</location>
        <topology evidence="1">Multi-pass membrane protein</topology>
    </subcellularLocation>
</comment>
<dbReference type="InterPro" id="IPR032880">
    <property type="entry name" value="CSC1/OSCA1-like_N"/>
</dbReference>
<protein>
    <recommendedName>
        <fullName evidence="14">CSC1-like protein ERD4</fullName>
    </recommendedName>
</protein>
<dbReference type="Proteomes" id="UP000017836">
    <property type="component" value="Unassembled WGS sequence"/>
</dbReference>
<dbReference type="InterPro" id="IPR045122">
    <property type="entry name" value="Csc1-like"/>
</dbReference>
<feature type="transmembrane region" description="Helical" evidence="8">
    <location>
        <begin position="460"/>
        <end position="479"/>
    </location>
</feature>
<evidence type="ECO:0000259" key="9">
    <source>
        <dbReference type="Pfam" id="PF02714"/>
    </source>
</evidence>